<comment type="cofactor">
    <cofactor evidence="1">
        <name>Mn(2+)</name>
        <dbReference type="ChEBI" id="CHEBI:29035"/>
    </cofactor>
</comment>
<evidence type="ECO:0000256" key="2">
    <source>
        <dbReference type="ARBA" id="ARBA00001946"/>
    </source>
</evidence>
<feature type="region of interest" description="Disordered" evidence="10">
    <location>
        <begin position="40"/>
        <end position="60"/>
    </location>
</feature>
<feature type="region of interest" description="Disordered" evidence="10">
    <location>
        <begin position="165"/>
        <end position="186"/>
    </location>
</feature>
<evidence type="ECO:0000256" key="7">
    <source>
        <dbReference type="ARBA" id="ARBA00022912"/>
    </source>
</evidence>
<dbReference type="SUPFAM" id="SSF81606">
    <property type="entry name" value="PP2C-like"/>
    <property type="match status" value="1"/>
</dbReference>
<dbReference type="Pfam" id="PF00481">
    <property type="entry name" value="PP2C"/>
    <property type="match status" value="1"/>
</dbReference>
<dbReference type="Gene3D" id="3.60.40.10">
    <property type="entry name" value="PPM-type phosphatase domain"/>
    <property type="match status" value="1"/>
</dbReference>
<keyword evidence="4" id="KW-0479">Metal-binding</keyword>
<dbReference type="InterPro" id="IPR000222">
    <property type="entry name" value="PP2C_BS"/>
</dbReference>
<keyword evidence="7 9" id="KW-0904">Protein phosphatase</keyword>
<dbReference type="OrthoDB" id="10264738at2759"/>
<dbReference type="InterPro" id="IPR036457">
    <property type="entry name" value="PPM-type-like_dom_sf"/>
</dbReference>
<dbReference type="PANTHER" id="PTHR13832:SF853">
    <property type="entry name" value="PROTEIN PHOSPHATASE 2C 2-RELATED"/>
    <property type="match status" value="1"/>
</dbReference>
<keyword evidence="5 9" id="KW-0378">Hydrolase</keyword>
<proteinExistence type="inferred from homology"/>
<dbReference type="InterPro" id="IPR015655">
    <property type="entry name" value="PP2C"/>
</dbReference>
<dbReference type="GO" id="GO:0004722">
    <property type="term" value="F:protein serine/threonine phosphatase activity"/>
    <property type="evidence" value="ECO:0007669"/>
    <property type="project" value="UniProtKB-EC"/>
</dbReference>
<keyword evidence="13" id="KW-1185">Reference proteome</keyword>
<name>A0A8T2R347_CERRI</name>
<dbReference type="CDD" id="cd00143">
    <property type="entry name" value="PP2Cc"/>
    <property type="match status" value="1"/>
</dbReference>
<comment type="caution">
    <text evidence="12">The sequence shown here is derived from an EMBL/GenBank/DDBJ whole genome shotgun (WGS) entry which is preliminary data.</text>
</comment>
<dbReference type="Proteomes" id="UP000825935">
    <property type="component" value="Chromosome 30"/>
</dbReference>
<comment type="cofactor">
    <cofactor evidence="2">
        <name>Mg(2+)</name>
        <dbReference type="ChEBI" id="CHEBI:18420"/>
    </cofactor>
</comment>
<dbReference type="AlphaFoldDB" id="A0A8T2R347"/>
<dbReference type="GO" id="GO:0046872">
    <property type="term" value="F:metal ion binding"/>
    <property type="evidence" value="ECO:0007669"/>
    <property type="project" value="UniProtKB-KW"/>
</dbReference>
<dbReference type="SMART" id="SM00332">
    <property type="entry name" value="PP2Cc"/>
    <property type="match status" value="1"/>
</dbReference>
<evidence type="ECO:0000313" key="13">
    <source>
        <dbReference type="Proteomes" id="UP000825935"/>
    </source>
</evidence>
<accession>A0A8T2R347</accession>
<evidence type="ECO:0000313" key="12">
    <source>
        <dbReference type="EMBL" id="KAH7290148.1"/>
    </source>
</evidence>
<sequence length="419" mass="45912">MSCADPVSQFSPSSLRMHNANELLSPCRSAAEDPAFSFHRQTPKRASTSVFTSPTSSPTPVLSDILHTRYKSSPKGPGCRPRTCYKENFEVTNNTQECKADDAVDEVLCSSGLKINRRNTEDGTNLSFSRSPFSEMGETFSSPPQKTYEGSKSCDLKLVASRKLGPNNEPVDASCSPQTPSSFKRKRPIKLEVPEFARLASFDKAKEFRYLTNKPVASEIEGIDGHSFAVAFKSGRRDCMEDAHVVITNFQKKPDQAFFGIFDGHGGKRVAEFLSQNLIHHIEEAIQDLNGGKDCLGSALRASYMSADAEIADKGLEGGACTISAFLREGQLLVANAGDCKAVLCREGKAEVLSSIHRASNAKERERIQNLGGYVDCFSGTWRVQGTLAVTRSLGDTRMKTWITGEPEVVQLEINKECE</sequence>
<protein>
    <recommendedName>
        <fullName evidence="3">protein-serine/threonine phosphatase</fullName>
        <ecNumber evidence="3">3.1.3.16</ecNumber>
    </recommendedName>
</protein>
<evidence type="ECO:0000256" key="8">
    <source>
        <dbReference type="ARBA" id="ARBA00023211"/>
    </source>
</evidence>
<dbReference type="PROSITE" id="PS51746">
    <property type="entry name" value="PPM_2"/>
    <property type="match status" value="1"/>
</dbReference>
<dbReference type="EMBL" id="CM035435">
    <property type="protein sequence ID" value="KAH7290148.1"/>
    <property type="molecule type" value="Genomic_DNA"/>
</dbReference>
<comment type="similarity">
    <text evidence="9">Belongs to the PP2C family.</text>
</comment>
<keyword evidence="8" id="KW-0464">Manganese</keyword>
<dbReference type="PROSITE" id="PS01032">
    <property type="entry name" value="PPM_1"/>
    <property type="match status" value="1"/>
</dbReference>
<evidence type="ECO:0000256" key="5">
    <source>
        <dbReference type="ARBA" id="ARBA00022801"/>
    </source>
</evidence>
<evidence type="ECO:0000256" key="10">
    <source>
        <dbReference type="SAM" id="MobiDB-lite"/>
    </source>
</evidence>
<dbReference type="PANTHER" id="PTHR13832">
    <property type="entry name" value="PROTEIN PHOSPHATASE 2C"/>
    <property type="match status" value="1"/>
</dbReference>
<organism evidence="12 13">
    <name type="scientific">Ceratopteris richardii</name>
    <name type="common">Triangle waterfern</name>
    <dbReference type="NCBI Taxonomy" id="49495"/>
    <lineage>
        <taxon>Eukaryota</taxon>
        <taxon>Viridiplantae</taxon>
        <taxon>Streptophyta</taxon>
        <taxon>Embryophyta</taxon>
        <taxon>Tracheophyta</taxon>
        <taxon>Polypodiopsida</taxon>
        <taxon>Polypodiidae</taxon>
        <taxon>Polypodiales</taxon>
        <taxon>Pteridineae</taxon>
        <taxon>Pteridaceae</taxon>
        <taxon>Parkerioideae</taxon>
        <taxon>Ceratopteris</taxon>
    </lineage>
</organism>
<evidence type="ECO:0000256" key="4">
    <source>
        <dbReference type="ARBA" id="ARBA00022723"/>
    </source>
</evidence>
<feature type="domain" description="PPM-type phosphatase" evidence="11">
    <location>
        <begin position="227"/>
        <end position="419"/>
    </location>
</feature>
<evidence type="ECO:0000256" key="6">
    <source>
        <dbReference type="ARBA" id="ARBA00022842"/>
    </source>
</evidence>
<evidence type="ECO:0000256" key="1">
    <source>
        <dbReference type="ARBA" id="ARBA00001936"/>
    </source>
</evidence>
<evidence type="ECO:0000259" key="11">
    <source>
        <dbReference type="PROSITE" id="PS51746"/>
    </source>
</evidence>
<dbReference type="EC" id="3.1.3.16" evidence="3"/>
<evidence type="ECO:0000256" key="9">
    <source>
        <dbReference type="RuleBase" id="RU003465"/>
    </source>
</evidence>
<feature type="region of interest" description="Disordered" evidence="10">
    <location>
        <begin position="125"/>
        <end position="149"/>
    </location>
</feature>
<feature type="compositionally biased region" description="Low complexity" evidence="10">
    <location>
        <begin position="47"/>
        <end position="60"/>
    </location>
</feature>
<reference evidence="12" key="1">
    <citation type="submission" date="2021-08" db="EMBL/GenBank/DDBJ databases">
        <title>WGS assembly of Ceratopteris richardii.</title>
        <authorList>
            <person name="Marchant D.B."/>
            <person name="Chen G."/>
            <person name="Jenkins J."/>
            <person name="Shu S."/>
            <person name="Leebens-Mack J."/>
            <person name="Grimwood J."/>
            <person name="Schmutz J."/>
            <person name="Soltis P."/>
            <person name="Soltis D."/>
            <person name="Chen Z.-H."/>
        </authorList>
    </citation>
    <scope>NUCLEOTIDE SEQUENCE</scope>
    <source>
        <strain evidence="12">Whitten #5841</strain>
        <tissue evidence="12">Leaf</tissue>
    </source>
</reference>
<keyword evidence="6" id="KW-0460">Magnesium</keyword>
<dbReference type="InterPro" id="IPR001932">
    <property type="entry name" value="PPM-type_phosphatase-like_dom"/>
</dbReference>
<gene>
    <name evidence="12" type="ORF">KP509_30G033900</name>
</gene>
<evidence type="ECO:0000256" key="3">
    <source>
        <dbReference type="ARBA" id="ARBA00013081"/>
    </source>
</evidence>
<feature type="compositionally biased region" description="Polar residues" evidence="10">
    <location>
        <begin position="139"/>
        <end position="149"/>
    </location>
</feature>